<sequence length="583" mass="66276">MDTVQTHKKGSQVNWSTHHRDALADRLSNTPHHGATATHHRHRAVTAQEDNRMIHSCKGVDLDLTEEHAMSVDDCLRMYNATSIKDISPSAFAVRIYSISLPVARIHNEYCVGKCVMEKTGLVDSSGKPHKENIFNMITDALPVEVHDDLQIKFEKCLDEETEEIDPLDDSCVSYLPLCMCIHLAFLESSKCGWNLATAKFIATEEVSYCPRTFDGWSCWNDTPAGETANAPCPWFVTGFEPGRLAHKECLRDGSWFKHPLTNLTWSNYTTCVDLEALQVRNYVLIIHAIFKSEFVYQNVNLVYEVGYFVSVCALILSLFIFCRFRSLSCTRVTIHKHLFASFIINNSLWLVWYRTVVSSHITVNELNQVYCAVLHILTHYFMMANYFWMFCEGFYLHTLLVYAFTRAESKLLTWFYVLDPRLKVVAAHLRTCVHMPACQPRVPHQHRSRARDEAEREQARHAHRLPRDADPDPAAGPALLHNPVPARRESNKWAAVMYEYVAAFTSSLQGLAVSLIFCFCNGEVLAVLKRHVCGTNSTCGGKLLGNLRTRMLRNTTNGNSRANRQSVHSCSPTTTVMVTEVY</sequence>
<evidence type="ECO:0000256" key="9">
    <source>
        <dbReference type="ARBA" id="ARBA00023180"/>
    </source>
</evidence>
<dbReference type="GO" id="GO:0005549">
    <property type="term" value="F:odorant binding"/>
    <property type="evidence" value="ECO:0007669"/>
    <property type="project" value="InterPro"/>
</dbReference>
<dbReference type="InterPro" id="IPR036445">
    <property type="entry name" value="GPCR_2_extracell_dom_sf"/>
</dbReference>
<evidence type="ECO:0000256" key="2">
    <source>
        <dbReference type="ARBA" id="ARBA00005314"/>
    </source>
</evidence>
<protein>
    <submittedName>
        <fullName evidence="15">Calcitonin-like peptide type 1 receptor</fullName>
    </submittedName>
</protein>
<evidence type="ECO:0000259" key="14">
    <source>
        <dbReference type="PROSITE" id="PS50261"/>
    </source>
</evidence>
<evidence type="ECO:0000256" key="7">
    <source>
        <dbReference type="ARBA" id="ARBA00023136"/>
    </source>
</evidence>
<feature type="compositionally biased region" description="Basic and acidic residues" evidence="11">
    <location>
        <begin position="451"/>
        <end position="471"/>
    </location>
</feature>
<feature type="region of interest" description="Disordered" evidence="11">
    <location>
        <begin position="444"/>
        <end position="484"/>
    </location>
</feature>
<dbReference type="SMART" id="SM00008">
    <property type="entry name" value="HormR"/>
    <property type="match status" value="1"/>
</dbReference>
<evidence type="ECO:0000256" key="12">
    <source>
        <dbReference type="SAM" id="Phobius"/>
    </source>
</evidence>
<dbReference type="InterPro" id="IPR050332">
    <property type="entry name" value="GPCR_2"/>
</dbReference>
<comment type="subcellular location">
    <subcellularLocation>
        <location evidence="1">Cell membrane</location>
        <topology evidence="1">Multi-pass membrane protein</topology>
    </subcellularLocation>
</comment>
<dbReference type="Gene3D" id="1.20.1070.10">
    <property type="entry name" value="Rhodopsin 7-helix transmembrane proteins"/>
    <property type="match status" value="2"/>
</dbReference>
<dbReference type="InterPro" id="IPR001879">
    <property type="entry name" value="GPCR_2_extracellular_dom"/>
</dbReference>
<evidence type="ECO:0000256" key="1">
    <source>
        <dbReference type="ARBA" id="ARBA00004651"/>
    </source>
</evidence>
<organism evidence="15 16">
    <name type="scientific">Orchesella cincta</name>
    <name type="common">Springtail</name>
    <name type="synonym">Podura cincta</name>
    <dbReference type="NCBI Taxonomy" id="48709"/>
    <lineage>
        <taxon>Eukaryota</taxon>
        <taxon>Metazoa</taxon>
        <taxon>Ecdysozoa</taxon>
        <taxon>Arthropoda</taxon>
        <taxon>Hexapoda</taxon>
        <taxon>Collembola</taxon>
        <taxon>Entomobryomorpha</taxon>
        <taxon>Entomobryoidea</taxon>
        <taxon>Orchesellidae</taxon>
        <taxon>Orchesellinae</taxon>
        <taxon>Orchesella</taxon>
    </lineage>
</organism>
<dbReference type="GO" id="GO:0008528">
    <property type="term" value="F:G protein-coupled peptide receptor activity"/>
    <property type="evidence" value="ECO:0007669"/>
    <property type="project" value="TreeGrafter"/>
</dbReference>
<keyword evidence="6" id="KW-0297">G-protein coupled receptor</keyword>
<dbReference type="SUPFAM" id="SSF111418">
    <property type="entry name" value="Hormone receptor domain"/>
    <property type="match status" value="1"/>
</dbReference>
<dbReference type="Pfam" id="PF01395">
    <property type="entry name" value="PBP_GOBP"/>
    <property type="match status" value="1"/>
</dbReference>
<dbReference type="PROSITE" id="PS00650">
    <property type="entry name" value="G_PROTEIN_RECEP_F2_2"/>
    <property type="match status" value="1"/>
</dbReference>
<dbReference type="CDD" id="cd23992">
    <property type="entry name" value="PBP_GOBP"/>
    <property type="match status" value="1"/>
</dbReference>
<dbReference type="PROSITE" id="PS50227">
    <property type="entry name" value="G_PROTEIN_RECEP_F2_3"/>
    <property type="match status" value="1"/>
</dbReference>
<feature type="transmembrane region" description="Helical" evidence="12">
    <location>
        <begin position="302"/>
        <end position="323"/>
    </location>
</feature>
<name>A0A1D2MLN2_ORCCI</name>
<evidence type="ECO:0000256" key="10">
    <source>
        <dbReference type="ARBA" id="ARBA00023224"/>
    </source>
</evidence>
<dbReference type="EMBL" id="LJIJ01000887">
    <property type="protein sequence ID" value="ODM93930.1"/>
    <property type="molecule type" value="Genomic_DNA"/>
</dbReference>
<dbReference type="OrthoDB" id="16753at2759"/>
<dbReference type="PANTHER" id="PTHR45620:SF32">
    <property type="entry name" value="DIURETIC HORMONE 31 RECEPTOR, ISOFORM C"/>
    <property type="match status" value="1"/>
</dbReference>
<keyword evidence="16" id="KW-1185">Reference proteome</keyword>
<dbReference type="SUPFAM" id="SSF47565">
    <property type="entry name" value="Insect pheromone/odorant-binding proteins"/>
    <property type="match status" value="1"/>
</dbReference>
<feature type="domain" description="G-protein coupled receptors family 2 profile 2" evidence="14">
    <location>
        <begin position="300"/>
        <end position="419"/>
    </location>
</feature>
<dbReference type="Gene3D" id="4.10.1240.10">
    <property type="entry name" value="GPCR, family 2, extracellular hormone receptor domain"/>
    <property type="match status" value="1"/>
</dbReference>
<keyword evidence="8 15" id="KW-0675">Receptor</keyword>
<comment type="caution">
    <text evidence="15">The sequence shown here is derived from an EMBL/GenBank/DDBJ whole genome shotgun (WGS) entry which is preliminary data.</text>
</comment>
<comment type="similarity">
    <text evidence="2">Belongs to the G-protein coupled receptor 2 family.</text>
</comment>
<evidence type="ECO:0000256" key="8">
    <source>
        <dbReference type="ARBA" id="ARBA00023170"/>
    </source>
</evidence>
<proteinExistence type="inferred from homology"/>
<evidence type="ECO:0000259" key="13">
    <source>
        <dbReference type="PROSITE" id="PS50227"/>
    </source>
</evidence>
<feature type="domain" description="G-protein coupled receptors family 2 profile 1" evidence="13">
    <location>
        <begin position="191"/>
        <end position="276"/>
    </location>
</feature>
<dbReference type="GO" id="GO:0005886">
    <property type="term" value="C:plasma membrane"/>
    <property type="evidence" value="ECO:0007669"/>
    <property type="project" value="UniProtKB-SubCell"/>
</dbReference>
<dbReference type="Gene3D" id="1.10.238.20">
    <property type="entry name" value="Pheromone/general odorant binding protein domain"/>
    <property type="match status" value="1"/>
</dbReference>
<evidence type="ECO:0000256" key="6">
    <source>
        <dbReference type="ARBA" id="ARBA00023040"/>
    </source>
</evidence>
<keyword evidence="4 12" id="KW-0812">Transmembrane</keyword>
<dbReference type="PANTHER" id="PTHR45620">
    <property type="entry name" value="PDF RECEPTOR-LIKE PROTEIN-RELATED"/>
    <property type="match status" value="1"/>
</dbReference>
<keyword evidence="7 12" id="KW-0472">Membrane</keyword>
<dbReference type="PRINTS" id="PR00249">
    <property type="entry name" value="GPCRSECRETIN"/>
</dbReference>
<dbReference type="InterPro" id="IPR036728">
    <property type="entry name" value="PBP_GOBP_sf"/>
</dbReference>
<dbReference type="PROSITE" id="PS00649">
    <property type="entry name" value="G_PROTEIN_RECEP_F2_1"/>
    <property type="match status" value="1"/>
</dbReference>
<evidence type="ECO:0000313" key="16">
    <source>
        <dbReference type="Proteomes" id="UP000094527"/>
    </source>
</evidence>
<dbReference type="InterPro" id="IPR017983">
    <property type="entry name" value="GPCR_2_secretin-like_CS"/>
</dbReference>
<keyword evidence="3" id="KW-1003">Cell membrane</keyword>
<reference evidence="15 16" key="1">
    <citation type="journal article" date="2016" name="Genome Biol. Evol.">
        <title>Gene Family Evolution Reflects Adaptation to Soil Environmental Stressors in the Genome of the Collembolan Orchesella cincta.</title>
        <authorList>
            <person name="Faddeeva-Vakhrusheva A."/>
            <person name="Derks M.F."/>
            <person name="Anvar S.Y."/>
            <person name="Agamennone V."/>
            <person name="Suring W."/>
            <person name="Smit S."/>
            <person name="van Straalen N.M."/>
            <person name="Roelofs D."/>
        </authorList>
    </citation>
    <scope>NUCLEOTIDE SEQUENCE [LARGE SCALE GENOMIC DNA]</scope>
    <source>
        <tissue evidence="15">Mixed pool</tissue>
    </source>
</reference>
<dbReference type="Pfam" id="PF02793">
    <property type="entry name" value="HRM"/>
    <property type="match status" value="1"/>
</dbReference>
<dbReference type="GO" id="GO:0007166">
    <property type="term" value="P:cell surface receptor signaling pathway"/>
    <property type="evidence" value="ECO:0007669"/>
    <property type="project" value="InterPro"/>
</dbReference>
<evidence type="ECO:0000313" key="15">
    <source>
        <dbReference type="EMBL" id="ODM93930.1"/>
    </source>
</evidence>
<dbReference type="PROSITE" id="PS50261">
    <property type="entry name" value="G_PROTEIN_RECEP_F2_4"/>
    <property type="match status" value="1"/>
</dbReference>
<keyword evidence="5 12" id="KW-1133">Transmembrane helix</keyword>
<keyword evidence="9" id="KW-0325">Glycoprotein</keyword>
<dbReference type="AlphaFoldDB" id="A0A1D2MLN2"/>
<feature type="transmembrane region" description="Helical" evidence="12">
    <location>
        <begin position="335"/>
        <end position="353"/>
    </location>
</feature>
<dbReference type="InterPro" id="IPR000832">
    <property type="entry name" value="GPCR_2_secretin-like"/>
</dbReference>
<evidence type="ECO:0000256" key="3">
    <source>
        <dbReference type="ARBA" id="ARBA00022475"/>
    </source>
</evidence>
<keyword evidence="10" id="KW-0807">Transducer</keyword>
<dbReference type="Proteomes" id="UP000094527">
    <property type="component" value="Unassembled WGS sequence"/>
</dbReference>
<accession>A0A1D2MLN2</accession>
<dbReference type="InterPro" id="IPR017981">
    <property type="entry name" value="GPCR_2-like_7TM"/>
</dbReference>
<evidence type="ECO:0000256" key="5">
    <source>
        <dbReference type="ARBA" id="ARBA00022989"/>
    </source>
</evidence>
<dbReference type="InterPro" id="IPR006170">
    <property type="entry name" value="PBP/GOBP"/>
</dbReference>
<dbReference type="Pfam" id="PF00002">
    <property type="entry name" value="7tm_2"/>
    <property type="match status" value="1"/>
</dbReference>
<gene>
    <name evidence="15" type="ORF">Ocin01_12747</name>
</gene>
<dbReference type="GO" id="GO:0007188">
    <property type="term" value="P:adenylate cyclase-modulating G protein-coupled receptor signaling pathway"/>
    <property type="evidence" value="ECO:0007669"/>
    <property type="project" value="TreeGrafter"/>
</dbReference>
<evidence type="ECO:0000256" key="4">
    <source>
        <dbReference type="ARBA" id="ARBA00022692"/>
    </source>
</evidence>
<dbReference type="STRING" id="48709.A0A1D2MLN2"/>
<evidence type="ECO:0000256" key="11">
    <source>
        <dbReference type="SAM" id="MobiDB-lite"/>
    </source>
</evidence>